<gene>
    <name evidence="4" type="ORF">EDC22_102322</name>
</gene>
<dbReference type="SMART" id="SM00116">
    <property type="entry name" value="CBS"/>
    <property type="match status" value="2"/>
</dbReference>
<reference evidence="4 5" key="1">
    <citation type="submission" date="2019-03" db="EMBL/GenBank/DDBJ databases">
        <title>Genomic Encyclopedia of Type Strains, Phase IV (KMG-IV): sequencing the most valuable type-strain genomes for metagenomic binning, comparative biology and taxonomic classification.</title>
        <authorList>
            <person name="Goeker M."/>
        </authorList>
    </citation>
    <scope>NUCLEOTIDE SEQUENCE [LARGE SCALE GENOMIC DNA]</scope>
    <source>
        <strain evidence="4 5">DSM 19345</strain>
    </source>
</reference>
<dbReference type="AlphaFoldDB" id="A0A4R3MHD3"/>
<feature type="domain" description="CBS" evidence="3">
    <location>
        <begin position="76"/>
        <end position="132"/>
    </location>
</feature>
<dbReference type="CDD" id="cd04623">
    <property type="entry name" value="CBS_pair_bac_euk"/>
    <property type="match status" value="1"/>
</dbReference>
<dbReference type="Pfam" id="PF00571">
    <property type="entry name" value="CBS"/>
    <property type="match status" value="2"/>
</dbReference>
<dbReference type="InterPro" id="IPR044725">
    <property type="entry name" value="CBSX3_CBS_dom"/>
</dbReference>
<dbReference type="OrthoDB" id="9807125at2"/>
<sequence length="142" mass="15151">MTVEVILARKGRNVLTAHPDTSLARVCELLEEKGVGAVVVSSDGCTVEGIFSERDFVRALARHGAAALDAPVAEFMTSKVVTCAPDDTVPALMEKMTDGKFRHVPVVVDGRMVGIVSIGDLVKHRIAEAEAEASAMREYITA</sequence>
<dbReference type="InterPro" id="IPR046342">
    <property type="entry name" value="CBS_dom_sf"/>
</dbReference>
<keyword evidence="5" id="KW-1185">Reference proteome</keyword>
<dbReference type="RefSeq" id="WP_132805405.1">
    <property type="nucleotide sequence ID" value="NZ_SMAK01000002.1"/>
</dbReference>
<comment type="caution">
    <text evidence="4">The sequence shown here is derived from an EMBL/GenBank/DDBJ whole genome shotgun (WGS) entry which is preliminary data.</text>
</comment>
<evidence type="ECO:0000256" key="1">
    <source>
        <dbReference type="ARBA" id="ARBA00023122"/>
    </source>
</evidence>
<dbReference type="PANTHER" id="PTHR43080:SF2">
    <property type="entry name" value="CBS DOMAIN-CONTAINING PROTEIN"/>
    <property type="match status" value="1"/>
</dbReference>
<name>A0A4R3MHD3_9HYPH</name>
<dbReference type="SUPFAM" id="SSF54631">
    <property type="entry name" value="CBS-domain pair"/>
    <property type="match status" value="1"/>
</dbReference>
<evidence type="ECO:0000256" key="2">
    <source>
        <dbReference type="PROSITE-ProRule" id="PRU00703"/>
    </source>
</evidence>
<organism evidence="4 5">
    <name type="scientific">Tepidamorphus gemmatus</name>
    <dbReference type="NCBI Taxonomy" id="747076"/>
    <lineage>
        <taxon>Bacteria</taxon>
        <taxon>Pseudomonadati</taxon>
        <taxon>Pseudomonadota</taxon>
        <taxon>Alphaproteobacteria</taxon>
        <taxon>Hyphomicrobiales</taxon>
        <taxon>Tepidamorphaceae</taxon>
        <taxon>Tepidamorphus</taxon>
    </lineage>
</organism>
<dbReference type="PROSITE" id="PS51371">
    <property type="entry name" value="CBS"/>
    <property type="match status" value="2"/>
</dbReference>
<proteinExistence type="predicted"/>
<protein>
    <submittedName>
        <fullName evidence="4">CBS domain protein</fullName>
    </submittedName>
</protein>
<keyword evidence="1 2" id="KW-0129">CBS domain</keyword>
<evidence type="ECO:0000313" key="4">
    <source>
        <dbReference type="EMBL" id="TCT12637.1"/>
    </source>
</evidence>
<evidence type="ECO:0000259" key="3">
    <source>
        <dbReference type="PROSITE" id="PS51371"/>
    </source>
</evidence>
<dbReference type="InterPro" id="IPR000644">
    <property type="entry name" value="CBS_dom"/>
</dbReference>
<dbReference type="EMBL" id="SMAK01000002">
    <property type="protein sequence ID" value="TCT12637.1"/>
    <property type="molecule type" value="Genomic_DNA"/>
</dbReference>
<dbReference type="Proteomes" id="UP000295678">
    <property type="component" value="Unassembled WGS sequence"/>
</dbReference>
<dbReference type="PANTHER" id="PTHR43080">
    <property type="entry name" value="CBS DOMAIN-CONTAINING PROTEIN CBSX3, MITOCHONDRIAL"/>
    <property type="match status" value="1"/>
</dbReference>
<dbReference type="Gene3D" id="3.10.580.10">
    <property type="entry name" value="CBS-domain"/>
    <property type="match status" value="1"/>
</dbReference>
<accession>A0A4R3MHD3</accession>
<dbReference type="InterPro" id="IPR051257">
    <property type="entry name" value="Diverse_CBS-Domain"/>
</dbReference>
<evidence type="ECO:0000313" key="5">
    <source>
        <dbReference type="Proteomes" id="UP000295678"/>
    </source>
</evidence>
<feature type="domain" description="CBS" evidence="3">
    <location>
        <begin position="8"/>
        <end position="68"/>
    </location>
</feature>